<evidence type="ECO:0000313" key="1">
    <source>
        <dbReference type="EMBL" id="JAH09208.1"/>
    </source>
</evidence>
<reference evidence="1" key="1">
    <citation type="submission" date="2014-11" db="EMBL/GenBank/DDBJ databases">
        <authorList>
            <person name="Amaro Gonzalez C."/>
        </authorList>
    </citation>
    <scope>NUCLEOTIDE SEQUENCE</scope>
</reference>
<organism evidence="1">
    <name type="scientific">Anguilla anguilla</name>
    <name type="common">European freshwater eel</name>
    <name type="synonym">Muraena anguilla</name>
    <dbReference type="NCBI Taxonomy" id="7936"/>
    <lineage>
        <taxon>Eukaryota</taxon>
        <taxon>Metazoa</taxon>
        <taxon>Chordata</taxon>
        <taxon>Craniata</taxon>
        <taxon>Vertebrata</taxon>
        <taxon>Euteleostomi</taxon>
        <taxon>Actinopterygii</taxon>
        <taxon>Neopterygii</taxon>
        <taxon>Teleostei</taxon>
        <taxon>Anguilliformes</taxon>
        <taxon>Anguillidae</taxon>
        <taxon>Anguilla</taxon>
    </lineage>
</organism>
<sequence length="32" mass="3761">MLVFVCGQSIYTLHVKVYMCICIYEKQGIYDV</sequence>
<proteinExistence type="predicted"/>
<protein>
    <submittedName>
        <fullName evidence="1">Uncharacterized protein</fullName>
    </submittedName>
</protein>
<dbReference type="AlphaFoldDB" id="A0A0E9PZ92"/>
<name>A0A0E9PZ92_ANGAN</name>
<accession>A0A0E9PZ92</accession>
<reference evidence="1" key="2">
    <citation type="journal article" date="2015" name="Fish Shellfish Immunol.">
        <title>Early steps in the European eel (Anguilla anguilla)-Vibrio vulnificus interaction in the gills: Role of the RtxA13 toxin.</title>
        <authorList>
            <person name="Callol A."/>
            <person name="Pajuelo D."/>
            <person name="Ebbesson L."/>
            <person name="Teles M."/>
            <person name="MacKenzie S."/>
            <person name="Amaro C."/>
        </authorList>
    </citation>
    <scope>NUCLEOTIDE SEQUENCE</scope>
</reference>
<dbReference type="EMBL" id="GBXM01099369">
    <property type="protein sequence ID" value="JAH09208.1"/>
    <property type="molecule type" value="Transcribed_RNA"/>
</dbReference>